<protein>
    <submittedName>
        <fullName evidence="1">Uncharacterized protein</fullName>
    </submittedName>
</protein>
<reference evidence="1 2" key="1">
    <citation type="submission" date="2019-03" db="EMBL/GenBank/DDBJ databases">
        <title>Genomic Encyclopedia of Type Strains, Phase IV (KMG-IV): sequencing the most valuable type-strain genomes for metagenomic binning, comparative biology and taxonomic classification.</title>
        <authorList>
            <person name="Goeker M."/>
        </authorList>
    </citation>
    <scope>NUCLEOTIDE SEQUENCE [LARGE SCALE GENOMIC DNA]</scope>
    <source>
        <strain evidence="1 2">DSM 15264</strain>
    </source>
</reference>
<name>A0AA46DCU8_9BURK</name>
<accession>A0AA46DCU8</accession>
<dbReference type="RefSeq" id="WP_132765347.1">
    <property type="nucleotide sequence ID" value="NZ_CP110416.1"/>
</dbReference>
<organism evidence="1 2">
    <name type="scientific">Caldimonas thermodepolymerans</name>
    <dbReference type="NCBI Taxonomy" id="215580"/>
    <lineage>
        <taxon>Bacteria</taxon>
        <taxon>Pseudomonadati</taxon>
        <taxon>Pseudomonadota</taxon>
        <taxon>Betaproteobacteria</taxon>
        <taxon>Burkholderiales</taxon>
        <taxon>Sphaerotilaceae</taxon>
        <taxon>Caldimonas</taxon>
    </lineage>
</organism>
<proteinExistence type="predicted"/>
<dbReference type="AlphaFoldDB" id="A0AA46DCU8"/>
<dbReference type="EMBL" id="SLXF01000006">
    <property type="protein sequence ID" value="TCP06549.1"/>
    <property type="molecule type" value="Genomic_DNA"/>
</dbReference>
<sequence>MTKTTTTYTIATLNDSVIAVVPSGGDVYAAADEEADRASIEFDHSDLEIIDDVYLVRETYEGDEIVYRVGAHTGYLIDEAGKRYPYAVRREKVVITVTNPATGQLVEVDITTLTDEELDAYALLMDDDIREDLHSAREWESPAKFLAAYVSRVGPDDAGRIILGS</sequence>
<evidence type="ECO:0000313" key="1">
    <source>
        <dbReference type="EMBL" id="TCP06549.1"/>
    </source>
</evidence>
<gene>
    <name evidence="1" type="ORF">EV676_10632</name>
</gene>
<dbReference type="Proteomes" id="UP000294772">
    <property type="component" value="Unassembled WGS sequence"/>
</dbReference>
<evidence type="ECO:0000313" key="2">
    <source>
        <dbReference type="Proteomes" id="UP000294772"/>
    </source>
</evidence>
<comment type="caution">
    <text evidence="1">The sequence shown here is derived from an EMBL/GenBank/DDBJ whole genome shotgun (WGS) entry which is preliminary data.</text>
</comment>